<dbReference type="InterPro" id="IPR012341">
    <property type="entry name" value="6hp_glycosidase-like_sf"/>
</dbReference>
<accession>A0ABV2TAN5</accession>
<dbReference type="Gene3D" id="1.50.10.10">
    <property type="match status" value="1"/>
</dbReference>
<dbReference type="InterPro" id="IPR035396">
    <property type="entry name" value="Bac_rhamnosid6H"/>
</dbReference>
<dbReference type="PROSITE" id="PS50853">
    <property type="entry name" value="FN3"/>
    <property type="match status" value="1"/>
</dbReference>
<dbReference type="EMBL" id="JBEXAC010000002">
    <property type="protein sequence ID" value="MET7000046.1"/>
    <property type="molecule type" value="Genomic_DNA"/>
</dbReference>
<comment type="catalytic activity">
    <reaction evidence="1">
        <text>Hydrolysis of terminal non-reducing alpha-L-rhamnose residues in alpha-L-rhamnosides.</text>
        <dbReference type="EC" id="3.2.1.40"/>
    </reaction>
</comment>
<evidence type="ECO:0000313" key="6">
    <source>
        <dbReference type="Proteomes" id="UP001549749"/>
    </source>
</evidence>
<dbReference type="Pfam" id="PF17389">
    <property type="entry name" value="Bac_rhamnosid6H"/>
    <property type="match status" value="1"/>
</dbReference>
<dbReference type="InterPro" id="IPR008902">
    <property type="entry name" value="Rhamnosid_concanavalin"/>
</dbReference>
<proteinExistence type="predicted"/>
<feature type="domain" description="Fibronectin type-III" evidence="4">
    <location>
        <begin position="29"/>
        <end position="139"/>
    </location>
</feature>
<dbReference type="GO" id="GO:0016787">
    <property type="term" value="F:hydrolase activity"/>
    <property type="evidence" value="ECO:0007669"/>
    <property type="project" value="UniProtKB-KW"/>
</dbReference>
<keyword evidence="3 5" id="KW-0378">Hydrolase</keyword>
<comment type="caution">
    <text evidence="5">The sequence shown here is derived from an EMBL/GenBank/DDBJ whole genome shotgun (WGS) entry which is preliminary data.</text>
</comment>
<evidence type="ECO:0000256" key="1">
    <source>
        <dbReference type="ARBA" id="ARBA00001445"/>
    </source>
</evidence>
<dbReference type="Pfam" id="PF17390">
    <property type="entry name" value="Bac_rhamnosid_C"/>
    <property type="match status" value="1"/>
</dbReference>
<evidence type="ECO:0000256" key="3">
    <source>
        <dbReference type="ARBA" id="ARBA00022801"/>
    </source>
</evidence>
<dbReference type="InterPro" id="IPR013783">
    <property type="entry name" value="Ig-like_fold"/>
</dbReference>
<dbReference type="Gene3D" id="2.60.420.10">
    <property type="entry name" value="Maltose phosphorylase, domain 3"/>
    <property type="match status" value="1"/>
</dbReference>
<dbReference type="Gene3D" id="2.60.120.260">
    <property type="entry name" value="Galactose-binding domain-like"/>
    <property type="match status" value="2"/>
</dbReference>
<dbReference type="InterPro" id="IPR035398">
    <property type="entry name" value="Bac_rhamnosid_C"/>
</dbReference>
<dbReference type="SUPFAM" id="SSF48208">
    <property type="entry name" value="Six-hairpin glycosidases"/>
    <property type="match status" value="1"/>
</dbReference>
<protein>
    <recommendedName>
        <fullName evidence="2">alpha-L-rhamnosidase</fullName>
        <ecNumber evidence="2">3.2.1.40</ecNumber>
    </recommendedName>
</protein>
<dbReference type="RefSeq" id="WP_354662607.1">
    <property type="nucleotide sequence ID" value="NZ_JBEXAC010000002.1"/>
</dbReference>
<keyword evidence="6" id="KW-1185">Reference proteome</keyword>
<dbReference type="PIRSF" id="PIRSF010631">
    <property type="entry name" value="A-rhamnsds"/>
    <property type="match status" value="1"/>
</dbReference>
<reference evidence="5 6" key="1">
    <citation type="submission" date="2024-06" db="EMBL/GenBank/DDBJ databases">
        <title>Chitinophaga defluvii sp. nov., isolated from municipal sewage.</title>
        <authorList>
            <person name="Zhang L."/>
        </authorList>
    </citation>
    <scope>NUCLEOTIDE SEQUENCE [LARGE SCALE GENOMIC DNA]</scope>
    <source>
        <strain evidence="5 6">H8</strain>
    </source>
</reference>
<dbReference type="Pfam" id="PF25788">
    <property type="entry name" value="Ig_Rha78A_N"/>
    <property type="match status" value="1"/>
</dbReference>
<dbReference type="InterPro" id="IPR036116">
    <property type="entry name" value="FN3_sf"/>
</dbReference>
<name>A0ABV2TAN5_9BACT</name>
<organism evidence="5 6">
    <name type="scientific">Chitinophaga defluvii</name>
    <dbReference type="NCBI Taxonomy" id="3163343"/>
    <lineage>
        <taxon>Bacteria</taxon>
        <taxon>Pseudomonadati</taxon>
        <taxon>Bacteroidota</taxon>
        <taxon>Chitinophagia</taxon>
        <taxon>Chitinophagales</taxon>
        <taxon>Chitinophagaceae</taxon>
        <taxon>Chitinophaga</taxon>
    </lineage>
</organism>
<dbReference type="InterPro" id="IPR003961">
    <property type="entry name" value="FN3_dom"/>
</dbReference>
<dbReference type="EC" id="3.2.1.40" evidence="2"/>
<dbReference type="SUPFAM" id="SSF49265">
    <property type="entry name" value="Fibronectin type III"/>
    <property type="match status" value="1"/>
</dbReference>
<evidence type="ECO:0000256" key="2">
    <source>
        <dbReference type="ARBA" id="ARBA00012652"/>
    </source>
</evidence>
<dbReference type="InterPro" id="IPR016007">
    <property type="entry name" value="Alpha_rhamnosid"/>
</dbReference>
<dbReference type="Pfam" id="PF08531">
    <property type="entry name" value="Bac_rhamnosid_N"/>
    <property type="match status" value="1"/>
</dbReference>
<evidence type="ECO:0000259" key="4">
    <source>
        <dbReference type="PROSITE" id="PS50853"/>
    </source>
</evidence>
<gene>
    <name evidence="5" type="ORF">ABR189_21835</name>
</gene>
<evidence type="ECO:0000313" key="5">
    <source>
        <dbReference type="EMBL" id="MET7000046.1"/>
    </source>
</evidence>
<dbReference type="Pfam" id="PF05592">
    <property type="entry name" value="Bac_rhamnosid"/>
    <property type="match status" value="1"/>
</dbReference>
<dbReference type="InterPro" id="IPR013737">
    <property type="entry name" value="Bac_rhamnosid_N"/>
</dbReference>
<dbReference type="PANTHER" id="PTHR33307:SF6">
    <property type="entry name" value="ALPHA-RHAMNOSIDASE (EUROFUNG)-RELATED"/>
    <property type="match status" value="1"/>
</dbReference>
<dbReference type="Gene3D" id="2.60.40.10">
    <property type="entry name" value="Immunoglobulins"/>
    <property type="match status" value="1"/>
</dbReference>
<sequence>MMGSLKKIVVVFIALLGMLQFSVAAPVLKPGTLTCEYIVNPLGIDITHPRLSWTLAGDGRNQQQTAYELLVSDHEAAIKSGKGNMWTTGKVMSDQSLHITYEGQPLQPFTRYYWRVRVYNDKGIASGWSAPQWFETAALAASDWQAKWIGDGSTLPERDEDFYKDDRMPLFRKTFTPKRKIATARLYISGLGYYEAYLNGKKVGDHMLDPGWTAYQQQVLYTVYDITRDIRSGVNAAGIMLGNGWYNAFPLRFWGSINMRNALTTGRPCVKAMIRVVYDNGTSEVIATDESWQTAPGPVVRNNIYLGEHYDARLEVAGWSTAAATTGWKPAVSVTGPAGILTPQMQPPIRVTKTVKPISVHEIKPGVYLFDMGQNFAGVARMRVKGPAGTRVTMRYGEDKYPDGSLNVMTGVAGQIKGGNGGPGAPQIAWQEDSYTLKGTGVEMWAPRFVFHGFRFVEVTGWPGKPTLADIEGLRMNADLQTDGTFSSSNGMFNQLDKNTQWTFLSNAFSVQSDCPAREKLAYGGDIFCTTEAFMYHYHMPGFYAKTIRDHANDQRPLGGITETAPFVGIADAGPGDKSGPLGFQAVFPYMVKRMYEFYGDKRVIEENYAALTKQMNFLSASTKDYLFDKDLGDHESLDEKAIPLAASVFYMLHAEVMSELAGVLDRTADQTTYTALAGKIRQAIVNKFEDKSTGKFEKGTQSAQLYALWARLIKAGDDAKVFDALVAAFEQRDWHLSTGIFATKMLFDVLREREQNEMAYRIANQRSFPGWGHMIEKGATTLWETWKESDNTYSKNHPMFGSVSEWFYRSLLGINAGAPGFKKIIIKPQPAGDLTYAKGSYNSVHGKIGSDWAIRDGQFHLKVTIPANTRAEIWLPVTTGGSIKEGGKRVEDVKDIKLLRQENGYAVIETGSGNYDFAAVYKQ</sequence>
<dbReference type="InterPro" id="IPR008928">
    <property type="entry name" value="6-hairpin_glycosidase_sf"/>
</dbReference>
<dbReference type="PANTHER" id="PTHR33307">
    <property type="entry name" value="ALPHA-RHAMNOSIDASE (EUROFUNG)"/>
    <property type="match status" value="1"/>
</dbReference>
<dbReference type="Proteomes" id="UP001549749">
    <property type="component" value="Unassembled WGS sequence"/>
</dbReference>